<reference evidence="5 6" key="1">
    <citation type="submission" date="2023-10" db="EMBL/GenBank/DDBJ databases">
        <title>Draft Genome Sequence of Candida saopaulonensis from a very Premature Infant with Sepsis.</title>
        <authorList>
            <person name="Ning Y."/>
            <person name="Dai R."/>
            <person name="Xiao M."/>
            <person name="Xu Y."/>
            <person name="Yan Q."/>
            <person name="Zhang L."/>
        </authorList>
    </citation>
    <scope>NUCLEOTIDE SEQUENCE [LARGE SCALE GENOMIC DNA]</scope>
    <source>
        <strain evidence="5 6">19XY460</strain>
    </source>
</reference>
<feature type="domain" description="Bromo" evidence="4">
    <location>
        <begin position="382"/>
        <end position="453"/>
    </location>
</feature>
<evidence type="ECO:0000256" key="1">
    <source>
        <dbReference type="ARBA" id="ARBA00023117"/>
    </source>
</evidence>
<sequence>MTLPNKDVCYLLMAQVINNALIRLRPKSDLVEIPLLRFLADLNNLAHSYKDLFQYSESYELFDLEFLEDSIKNSGFNNFSSIKDDVIQIEIVPQKFQALLTGIIVDASVNRSRTLIADIDLLRTRYTTASSEPFKSEEPLPQESDRTALLVNTDTPVAEDTPAATPLNSSAQVQLLEDVEMVDAVDLIPGPLDLEPISSKDETKTIEETANNELNISANSELSATSLVTDLELSTVPANTSLNDATAQITIAEFGDLENIKSEDPSDEITLIQSSSLSPSESKLNLDPSETSLTNVDKEEPELKEEDLLRTTPINEIQDKVELTNEKELENSDQDDGDDMSKRTRTKTHLANKRSASPLGNLSPHKHKRFQNIAVNLIRSIEGHRFSSPFLLPVSAPNYGNTVFEPTDLKTIMKALKLKQEPPKYETLKELERDIMLMFANCVMFNKSSTPIVDMAKEMKQDVSRTFKMFEEAESNIN</sequence>
<dbReference type="GeneID" id="88171490"/>
<dbReference type="AlphaFoldDB" id="A0AAX4H444"/>
<feature type="compositionally biased region" description="Basic residues" evidence="3">
    <location>
        <begin position="343"/>
        <end position="352"/>
    </location>
</feature>
<feature type="compositionally biased region" description="Basic and acidic residues" evidence="3">
    <location>
        <begin position="317"/>
        <end position="330"/>
    </location>
</feature>
<dbReference type="InterPro" id="IPR001487">
    <property type="entry name" value="Bromodomain"/>
</dbReference>
<keyword evidence="6" id="KW-1185">Reference proteome</keyword>
<dbReference type="Pfam" id="PF00439">
    <property type="entry name" value="Bromodomain"/>
    <property type="match status" value="1"/>
</dbReference>
<accession>A0AAX4H444</accession>
<dbReference type="PANTHER" id="PTHR15398">
    <property type="entry name" value="BROMODOMAIN-CONTAINING PROTEIN 8"/>
    <property type="match status" value="1"/>
</dbReference>
<organism evidence="5 6">
    <name type="scientific">Australozyma saopauloensis</name>
    <dbReference type="NCBI Taxonomy" id="291208"/>
    <lineage>
        <taxon>Eukaryota</taxon>
        <taxon>Fungi</taxon>
        <taxon>Dikarya</taxon>
        <taxon>Ascomycota</taxon>
        <taxon>Saccharomycotina</taxon>
        <taxon>Pichiomycetes</taxon>
        <taxon>Metschnikowiaceae</taxon>
        <taxon>Australozyma</taxon>
    </lineage>
</organism>
<protein>
    <recommendedName>
        <fullName evidence="4">Bromo domain-containing protein</fullName>
    </recommendedName>
</protein>
<dbReference type="EMBL" id="CP138894">
    <property type="protein sequence ID" value="WPK23193.1"/>
    <property type="molecule type" value="Genomic_DNA"/>
</dbReference>
<evidence type="ECO:0000313" key="5">
    <source>
        <dbReference type="EMBL" id="WPK23193.1"/>
    </source>
</evidence>
<dbReference type="KEGG" id="asau:88171490"/>
<evidence type="ECO:0000313" key="6">
    <source>
        <dbReference type="Proteomes" id="UP001338582"/>
    </source>
</evidence>
<name>A0AAX4H444_9ASCO</name>
<keyword evidence="1 2" id="KW-0103">Bromodomain</keyword>
<feature type="region of interest" description="Disordered" evidence="3">
    <location>
        <begin position="273"/>
        <end position="365"/>
    </location>
</feature>
<dbReference type="GO" id="GO:0035267">
    <property type="term" value="C:NuA4 histone acetyltransferase complex"/>
    <property type="evidence" value="ECO:0007669"/>
    <property type="project" value="TreeGrafter"/>
</dbReference>
<dbReference type="InterPro" id="IPR036427">
    <property type="entry name" value="Bromodomain-like_sf"/>
</dbReference>
<gene>
    <name evidence="5" type="ORF">PUMCH_000421</name>
</gene>
<dbReference type="SMART" id="SM00297">
    <property type="entry name" value="BROMO"/>
    <property type="match status" value="1"/>
</dbReference>
<evidence type="ECO:0000259" key="4">
    <source>
        <dbReference type="PROSITE" id="PS50014"/>
    </source>
</evidence>
<dbReference type="GO" id="GO:0006325">
    <property type="term" value="P:chromatin organization"/>
    <property type="evidence" value="ECO:0007669"/>
    <property type="project" value="UniProtKB-ARBA"/>
</dbReference>
<dbReference type="RefSeq" id="XP_062875580.1">
    <property type="nucleotide sequence ID" value="XM_063019510.1"/>
</dbReference>
<feature type="compositionally biased region" description="Low complexity" evidence="3">
    <location>
        <begin position="273"/>
        <end position="286"/>
    </location>
</feature>
<evidence type="ECO:0000256" key="2">
    <source>
        <dbReference type="PROSITE-ProRule" id="PRU00035"/>
    </source>
</evidence>
<proteinExistence type="predicted"/>
<dbReference type="PRINTS" id="PR00503">
    <property type="entry name" value="BROMODOMAIN"/>
</dbReference>
<dbReference type="Proteomes" id="UP001338582">
    <property type="component" value="Chromosome 1"/>
</dbReference>
<dbReference type="SUPFAM" id="SSF47370">
    <property type="entry name" value="Bromodomain"/>
    <property type="match status" value="1"/>
</dbReference>
<dbReference type="PANTHER" id="PTHR15398:SF4">
    <property type="entry name" value="BROMODOMAIN-CONTAINING PROTEIN 8 ISOFORM X1"/>
    <property type="match status" value="1"/>
</dbReference>
<dbReference type="Gene3D" id="1.20.920.10">
    <property type="entry name" value="Bromodomain-like"/>
    <property type="match status" value="1"/>
</dbReference>
<dbReference type="PROSITE" id="PS50014">
    <property type="entry name" value="BROMODOMAIN_2"/>
    <property type="match status" value="1"/>
</dbReference>
<evidence type="ECO:0000256" key="3">
    <source>
        <dbReference type="SAM" id="MobiDB-lite"/>
    </source>
</evidence>